<dbReference type="RefSeq" id="WP_235292756.1">
    <property type="nucleotide sequence ID" value="NZ_BSOH01000023.1"/>
</dbReference>
<feature type="region of interest" description="Disordered" evidence="1">
    <location>
        <begin position="1"/>
        <end position="64"/>
    </location>
</feature>
<proteinExistence type="predicted"/>
<name>A0AA37WFF1_9BACT</name>
<evidence type="ECO:0000313" key="2">
    <source>
        <dbReference type="EMBL" id="GLR18808.1"/>
    </source>
</evidence>
<feature type="compositionally biased region" description="Basic and acidic residues" evidence="1">
    <location>
        <begin position="1"/>
        <end position="14"/>
    </location>
</feature>
<feature type="compositionally biased region" description="Basic and acidic residues" evidence="1">
    <location>
        <begin position="47"/>
        <end position="64"/>
    </location>
</feature>
<protein>
    <submittedName>
        <fullName evidence="2">Uncharacterized protein</fullName>
    </submittedName>
</protein>
<dbReference type="EMBL" id="BSOH01000023">
    <property type="protein sequence ID" value="GLR18808.1"/>
    <property type="molecule type" value="Genomic_DNA"/>
</dbReference>
<evidence type="ECO:0000256" key="1">
    <source>
        <dbReference type="SAM" id="MobiDB-lite"/>
    </source>
</evidence>
<sequence>MADYSDKEDKRKQETIAFAEPETAENEKGKSLTPPSNPVSSGKAPIQKKDPESENTKDDKEVDVDVKVLPPSVQMAFWRFKLSADTGEAKLGYKKDDFSAGLGYSYGSALSLGVKKGPFSGKAAYSPGGSDFTLGAGYKQGPFNAGLSVNPLGQSASLSLGYGSPLLPMPNAFSSAMQSGGDAATNMMMQGPIAPLNDPMDYYNSNKGNIDDISKAAKMAADLAKQKKGVNFGVGMRLSASQLRGISFTLGAQGSF</sequence>
<reference evidence="2" key="1">
    <citation type="journal article" date="2014" name="Int. J. Syst. Evol. Microbiol.">
        <title>Complete genome sequence of Corynebacterium casei LMG S-19264T (=DSM 44701T), isolated from a smear-ripened cheese.</title>
        <authorList>
            <consortium name="US DOE Joint Genome Institute (JGI-PGF)"/>
            <person name="Walter F."/>
            <person name="Albersmeier A."/>
            <person name="Kalinowski J."/>
            <person name="Ruckert C."/>
        </authorList>
    </citation>
    <scope>NUCLEOTIDE SEQUENCE</scope>
    <source>
        <strain evidence="2">NBRC 108769</strain>
    </source>
</reference>
<reference evidence="2" key="2">
    <citation type="submission" date="2023-01" db="EMBL/GenBank/DDBJ databases">
        <title>Draft genome sequence of Portibacter lacus strain NBRC 108769.</title>
        <authorList>
            <person name="Sun Q."/>
            <person name="Mori K."/>
        </authorList>
    </citation>
    <scope>NUCLEOTIDE SEQUENCE</scope>
    <source>
        <strain evidence="2">NBRC 108769</strain>
    </source>
</reference>
<gene>
    <name evidence="2" type="ORF">GCM10007940_34240</name>
</gene>
<accession>A0AA37WFF1</accession>
<dbReference type="AlphaFoldDB" id="A0AA37WFF1"/>
<comment type="caution">
    <text evidence="2">The sequence shown here is derived from an EMBL/GenBank/DDBJ whole genome shotgun (WGS) entry which is preliminary data.</text>
</comment>
<dbReference type="Proteomes" id="UP001156666">
    <property type="component" value="Unassembled WGS sequence"/>
</dbReference>
<evidence type="ECO:0000313" key="3">
    <source>
        <dbReference type="Proteomes" id="UP001156666"/>
    </source>
</evidence>
<keyword evidence="3" id="KW-1185">Reference proteome</keyword>
<organism evidence="2 3">
    <name type="scientific">Portibacter lacus</name>
    <dbReference type="NCBI Taxonomy" id="1099794"/>
    <lineage>
        <taxon>Bacteria</taxon>
        <taxon>Pseudomonadati</taxon>
        <taxon>Bacteroidota</taxon>
        <taxon>Saprospiria</taxon>
        <taxon>Saprospirales</taxon>
        <taxon>Haliscomenobacteraceae</taxon>
        <taxon>Portibacter</taxon>
    </lineage>
</organism>